<keyword evidence="3" id="KW-1185">Reference proteome</keyword>
<accession>A0ABX0ADF0</accession>
<dbReference type="Proteomes" id="UP001429354">
    <property type="component" value="Unassembled WGS sequence"/>
</dbReference>
<proteinExistence type="predicted"/>
<keyword evidence="1" id="KW-0472">Membrane</keyword>
<name>A0ABX0ADF0_9GAMM</name>
<keyword evidence="1" id="KW-0812">Transmembrane</keyword>
<organism evidence="2 3">
    <name type="scientific">Pseudoxanthomonas gei</name>
    <dbReference type="NCBI Taxonomy" id="1383030"/>
    <lineage>
        <taxon>Bacteria</taxon>
        <taxon>Pseudomonadati</taxon>
        <taxon>Pseudomonadota</taxon>
        <taxon>Gammaproteobacteria</taxon>
        <taxon>Lysobacterales</taxon>
        <taxon>Lysobacteraceae</taxon>
        <taxon>Pseudoxanthomonas</taxon>
    </lineage>
</organism>
<keyword evidence="1" id="KW-1133">Transmembrane helix</keyword>
<protein>
    <submittedName>
        <fullName evidence="2">Uncharacterized protein</fullName>
    </submittedName>
</protein>
<dbReference type="RefSeq" id="WP_162350187.1">
    <property type="nucleotide sequence ID" value="NZ_QOVG01000008.1"/>
</dbReference>
<feature type="transmembrane region" description="Helical" evidence="1">
    <location>
        <begin position="28"/>
        <end position="51"/>
    </location>
</feature>
<comment type="caution">
    <text evidence="2">The sequence shown here is derived from an EMBL/GenBank/DDBJ whole genome shotgun (WGS) entry which is preliminary data.</text>
</comment>
<evidence type="ECO:0000256" key="1">
    <source>
        <dbReference type="SAM" id="Phobius"/>
    </source>
</evidence>
<evidence type="ECO:0000313" key="3">
    <source>
        <dbReference type="Proteomes" id="UP001429354"/>
    </source>
</evidence>
<sequence length="213" mass="23092">MAIADRIRIDLSTHWQEPRVADNEKKPVITHLPAILTGAAALVAALTTVYVNIRNDLKDDAATPPAIVATVRPVESKPELPAAPQELQLRLQRIAVQHDGAMGSADWRFSIEADGQPLFAFEQDSMTSEGGRNIVVVGEDRDASASLELPPGKRIPITIHGWRGGWLKKSEAPLVNGQGWLSAAGTLTPIAVKADDDRKGAFTFYFSANPRKE</sequence>
<dbReference type="EMBL" id="QOVG01000008">
    <property type="protein sequence ID" value="NDK39614.1"/>
    <property type="molecule type" value="Genomic_DNA"/>
</dbReference>
<gene>
    <name evidence="2" type="ORF">DT603_12260</name>
</gene>
<reference evidence="2 3" key="1">
    <citation type="submission" date="2018-07" db="EMBL/GenBank/DDBJ databases">
        <title>Whole genome Sequencing of Pseudoxanthomonas gei KCTC 32298 (T).</title>
        <authorList>
            <person name="Kumar S."/>
            <person name="Bansal K."/>
            <person name="Kaur A."/>
            <person name="Patil P."/>
            <person name="Sharma S."/>
            <person name="Patil P.B."/>
        </authorList>
    </citation>
    <scope>NUCLEOTIDE SEQUENCE [LARGE SCALE GENOMIC DNA]</scope>
    <source>
        <strain evidence="2 3">KCTC 32298</strain>
    </source>
</reference>
<evidence type="ECO:0000313" key="2">
    <source>
        <dbReference type="EMBL" id="NDK39614.1"/>
    </source>
</evidence>